<dbReference type="AlphaFoldDB" id="A0A5B7CZB8"/>
<name>A0A5B7CZB8_PORTR</name>
<evidence type="ECO:0000313" key="1">
    <source>
        <dbReference type="EMBL" id="MPC14699.1"/>
    </source>
</evidence>
<dbReference type="Proteomes" id="UP000324222">
    <property type="component" value="Unassembled WGS sequence"/>
</dbReference>
<sequence>MKTLENPKHPLFFMVRRCNTLVSGSAVTCLGGQLHGVSRARLIGNGDRVLIYLSTSVTSSI</sequence>
<comment type="caution">
    <text evidence="1">The sequence shown here is derived from an EMBL/GenBank/DDBJ whole genome shotgun (WGS) entry which is preliminary data.</text>
</comment>
<accession>A0A5B7CZB8</accession>
<organism evidence="1 2">
    <name type="scientific">Portunus trituberculatus</name>
    <name type="common">Swimming crab</name>
    <name type="synonym">Neptunus trituberculatus</name>
    <dbReference type="NCBI Taxonomy" id="210409"/>
    <lineage>
        <taxon>Eukaryota</taxon>
        <taxon>Metazoa</taxon>
        <taxon>Ecdysozoa</taxon>
        <taxon>Arthropoda</taxon>
        <taxon>Crustacea</taxon>
        <taxon>Multicrustacea</taxon>
        <taxon>Malacostraca</taxon>
        <taxon>Eumalacostraca</taxon>
        <taxon>Eucarida</taxon>
        <taxon>Decapoda</taxon>
        <taxon>Pleocyemata</taxon>
        <taxon>Brachyura</taxon>
        <taxon>Eubrachyura</taxon>
        <taxon>Portunoidea</taxon>
        <taxon>Portunidae</taxon>
        <taxon>Portuninae</taxon>
        <taxon>Portunus</taxon>
    </lineage>
</organism>
<gene>
    <name evidence="1" type="ORF">E2C01_007470</name>
</gene>
<reference evidence="1 2" key="1">
    <citation type="submission" date="2019-05" db="EMBL/GenBank/DDBJ databases">
        <title>Another draft genome of Portunus trituberculatus and its Hox gene families provides insights of decapod evolution.</title>
        <authorList>
            <person name="Jeong J.-H."/>
            <person name="Song I."/>
            <person name="Kim S."/>
            <person name="Choi T."/>
            <person name="Kim D."/>
            <person name="Ryu S."/>
            <person name="Kim W."/>
        </authorList>
    </citation>
    <scope>NUCLEOTIDE SEQUENCE [LARGE SCALE GENOMIC DNA]</scope>
    <source>
        <tissue evidence="1">Muscle</tissue>
    </source>
</reference>
<evidence type="ECO:0000313" key="2">
    <source>
        <dbReference type="Proteomes" id="UP000324222"/>
    </source>
</evidence>
<dbReference type="EMBL" id="VSRR010000372">
    <property type="protein sequence ID" value="MPC14699.1"/>
    <property type="molecule type" value="Genomic_DNA"/>
</dbReference>
<protein>
    <submittedName>
        <fullName evidence="1">Uncharacterized protein</fullName>
    </submittedName>
</protein>
<proteinExistence type="predicted"/>
<keyword evidence="2" id="KW-1185">Reference proteome</keyword>